<evidence type="ECO:0000313" key="3">
    <source>
        <dbReference type="Proteomes" id="UP001370758"/>
    </source>
</evidence>
<evidence type="ECO:0000313" key="2">
    <source>
        <dbReference type="EMBL" id="KAK6505634.1"/>
    </source>
</evidence>
<proteinExistence type="predicted"/>
<organism evidence="2 3">
    <name type="scientific">Arthrobotrys musiformis</name>
    <dbReference type="NCBI Taxonomy" id="47236"/>
    <lineage>
        <taxon>Eukaryota</taxon>
        <taxon>Fungi</taxon>
        <taxon>Dikarya</taxon>
        <taxon>Ascomycota</taxon>
        <taxon>Pezizomycotina</taxon>
        <taxon>Orbiliomycetes</taxon>
        <taxon>Orbiliales</taxon>
        <taxon>Orbiliaceae</taxon>
        <taxon>Arthrobotrys</taxon>
    </lineage>
</organism>
<evidence type="ECO:0000256" key="1">
    <source>
        <dbReference type="SAM" id="Phobius"/>
    </source>
</evidence>
<dbReference type="EMBL" id="JAVHJL010000004">
    <property type="protein sequence ID" value="KAK6505634.1"/>
    <property type="molecule type" value="Genomic_DNA"/>
</dbReference>
<protein>
    <submittedName>
        <fullName evidence="2">Uncharacterized protein</fullName>
    </submittedName>
</protein>
<accession>A0AAV9WE13</accession>
<reference evidence="2 3" key="1">
    <citation type="submission" date="2023-08" db="EMBL/GenBank/DDBJ databases">
        <authorList>
            <person name="Palmer J.M."/>
        </authorList>
    </citation>
    <scope>NUCLEOTIDE SEQUENCE [LARGE SCALE GENOMIC DNA]</scope>
    <source>
        <strain evidence="2 3">TWF481</strain>
    </source>
</reference>
<dbReference type="Proteomes" id="UP001370758">
    <property type="component" value="Unassembled WGS sequence"/>
</dbReference>
<keyword evidence="1" id="KW-1133">Transmembrane helix</keyword>
<gene>
    <name evidence="2" type="ORF">TWF481_007525</name>
</gene>
<keyword evidence="3" id="KW-1185">Reference proteome</keyword>
<keyword evidence="1" id="KW-0472">Membrane</keyword>
<feature type="transmembrane region" description="Helical" evidence="1">
    <location>
        <begin position="56"/>
        <end position="75"/>
    </location>
</feature>
<keyword evidence="1" id="KW-0812">Transmembrane</keyword>
<comment type="caution">
    <text evidence="2">The sequence shown here is derived from an EMBL/GenBank/DDBJ whole genome shotgun (WGS) entry which is preliminary data.</text>
</comment>
<sequence length="85" mass="9646">MGAGDNISKEVLLLPLLFSNDGSGEIERAEEKEKKDDKELPMIIMMTVKKPENGEVMVMVMLLVMVMVMVTMMRLKMRLKVMAVE</sequence>
<name>A0AAV9WE13_9PEZI</name>
<dbReference type="AlphaFoldDB" id="A0AAV9WE13"/>